<accession>A0A176VQZ4</accession>
<comment type="caution">
    <text evidence="1">The sequence shown here is derived from an EMBL/GenBank/DDBJ whole genome shotgun (WGS) entry which is preliminary data.</text>
</comment>
<sequence length="218" mass="23890">MGVSGRMIPGIERKLSWGAFHTSKKVSAGGRFHSSCESSERYVGHIQRVRSVAPDTPWLVGIHFGRNWRSQRFGILGYSLESDFGTRRGSRAGRDFGAESHAAEVEGCDMEAPAMGHCDVETTRVAVADFDEERTAVPGEDCDVERSEAPMADYDVGRSEAPVADCDVGKSEAAVGVCDLETWTSRDPLHCHFFRETVPLSPKIVVLGTFSKCLEKFS</sequence>
<dbReference type="Proteomes" id="UP000077202">
    <property type="component" value="Unassembled WGS sequence"/>
</dbReference>
<keyword evidence="2" id="KW-1185">Reference proteome</keyword>
<name>A0A176VQZ4_MARPO</name>
<proteinExistence type="predicted"/>
<evidence type="ECO:0000313" key="2">
    <source>
        <dbReference type="Proteomes" id="UP000077202"/>
    </source>
</evidence>
<reference evidence="1" key="1">
    <citation type="submission" date="2016-03" db="EMBL/GenBank/DDBJ databases">
        <title>Mechanisms controlling the formation of the plant cell surface in tip-growing cells are functionally conserved among land plants.</title>
        <authorList>
            <person name="Honkanen S."/>
            <person name="Jones V.A."/>
            <person name="Morieri G."/>
            <person name="Champion C."/>
            <person name="Hetherington A.J."/>
            <person name="Kelly S."/>
            <person name="Saint-Marcoux D."/>
            <person name="Proust H."/>
            <person name="Prescott H."/>
            <person name="Dolan L."/>
        </authorList>
    </citation>
    <scope>NUCLEOTIDE SEQUENCE [LARGE SCALE GENOMIC DNA]</scope>
    <source>
        <tissue evidence="1">Whole gametophyte</tissue>
    </source>
</reference>
<protein>
    <submittedName>
        <fullName evidence="1">Uncharacterized protein</fullName>
    </submittedName>
</protein>
<gene>
    <name evidence="1" type="ORF">AXG93_2318s1420</name>
</gene>
<dbReference type="EMBL" id="LVLJ01003211">
    <property type="protein sequence ID" value="OAE22395.1"/>
    <property type="molecule type" value="Genomic_DNA"/>
</dbReference>
<evidence type="ECO:0000313" key="1">
    <source>
        <dbReference type="EMBL" id="OAE22395.1"/>
    </source>
</evidence>
<organism evidence="1 2">
    <name type="scientific">Marchantia polymorpha subsp. ruderalis</name>
    <dbReference type="NCBI Taxonomy" id="1480154"/>
    <lineage>
        <taxon>Eukaryota</taxon>
        <taxon>Viridiplantae</taxon>
        <taxon>Streptophyta</taxon>
        <taxon>Embryophyta</taxon>
        <taxon>Marchantiophyta</taxon>
        <taxon>Marchantiopsida</taxon>
        <taxon>Marchantiidae</taxon>
        <taxon>Marchantiales</taxon>
        <taxon>Marchantiaceae</taxon>
        <taxon>Marchantia</taxon>
    </lineage>
</organism>
<dbReference type="AlphaFoldDB" id="A0A176VQZ4"/>